<name>A0A974NM15_PERPY</name>
<dbReference type="InterPro" id="IPR007383">
    <property type="entry name" value="DUF445"/>
</dbReference>
<keyword evidence="3" id="KW-1185">Reference proteome</keyword>
<sequence>MEKKEKSSKKIARYSLFIMIVGFLATLPFQDSVWAELIRGGFEAGLVGGLADWFAVTALFRHPLGIPIPHTALLPANRKRMTNALVTMLKTNWLSKESIQEKIKQIPFTEKLIHITKRELAKEAVQKAIVELIKKMITNLPIEKAVPLLKKHLLSVISDIEIKHILHTASQQLLKEKFDEKALNYVLNKADTWLRNKDTPHQLGSVSMNVLRKVEADGILQFALKSIQNLLTADKLGDILRNILLNVVTNLKPENDANRKALLLYIRNELLNIEDNAEIIEGIAKWRNKLLDTWNPDQMIHSSLQGLQQSAVSMIEQDSFRDNLLSILTQFLNKLAENGPALDGWIKNQIGILVDNNHEQIGLLVQENLDKLDNETLIYMMENSIGKDLQWIRVNGAVCGFFIGIVLTGFQALISLF</sequence>
<dbReference type="PANTHER" id="PTHR38442">
    <property type="entry name" value="INNER MEMBRANE PROTEIN-RELATED"/>
    <property type="match status" value="1"/>
</dbReference>
<dbReference type="EMBL" id="CP068053">
    <property type="protein sequence ID" value="QQT00213.1"/>
    <property type="molecule type" value="Genomic_DNA"/>
</dbReference>
<reference evidence="2 3" key="1">
    <citation type="submission" date="2021-01" db="EMBL/GenBank/DDBJ databases">
        <title>FDA dAtabase for Regulatory Grade micrObial Sequences (FDA-ARGOS): Supporting development and validation of Infectious Disease Dx tests.</title>
        <authorList>
            <person name="Nelson B."/>
            <person name="Plummer A."/>
            <person name="Tallon L."/>
            <person name="Sadzewicz L."/>
            <person name="Zhao X."/>
            <person name="Boylan J."/>
            <person name="Ott S."/>
            <person name="Bowen H."/>
            <person name="Vavikolanu K."/>
            <person name="Mehta A."/>
            <person name="Aluvathingal J."/>
            <person name="Nadendla S."/>
            <person name="Myers T."/>
            <person name="Yan Y."/>
            <person name="Sichtig H."/>
        </authorList>
    </citation>
    <scope>NUCLEOTIDE SEQUENCE [LARGE SCALE GENOMIC DNA]</scope>
    <source>
        <strain evidence="2 3">FDAARGOS_1161</strain>
    </source>
</reference>
<keyword evidence="1" id="KW-0812">Transmembrane</keyword>
<proteinExistence type="predicted"/>
<gene>
    <name evidence="2" type="ORF">I6J18_21980</name>
</gene>
<dbReference type="RefSeq" id="WP_201647731.1">
    <property type="nucleotide sequence ID" value="NZ_CP068053.1"/>
</dbReference>
<dbReference type="KEGG" id="ppsr:I6J18_21980"/>
<keyword evidence="1" id="KW-0472">Membrane</keyword>
<organism evidence="2 3">
    <name type="scientific">Peribacillus psychrosaccharolyticus</name>
    <name type="common">Bacillus psychrosaccharolyticus</name>
    <dbReference type="NCBI Taxonomy" id="1407"/>
    <lineage>
        <taxon>Bacteria</taxon>
        <taxon>Bacillati</taxon>
        <taxon>Bacillota</taxon>
        <taxon>Bacilli</taxon>
        <taxon>Bacillales</taxon>
        <taxon>Bacillaceae</taxon>
        <taxon>Peribacillus</taxon>
    </lineage>
</organism>
<keyword evidence="1" id="KW-1133">Transmembrane helix</keyword>
<feature type="transmembrane region" description="Helical" evidence="1">
    <location>
        <begin position="12"/>
        <end position="29"/>
    </location>
</feature>
<evidence type="ECO:0000256" key="1">
    <source>
        <dbReference type="SAM" id="Phobius"/>
    </source>
</evidence>
<feature type="transmembrane region" description="Helical" evidence="1">
    <location>
        <begin position="391"/>
        <end position="414"/>
    </location>
</feature>
<evidence type="ECO:0000313" key="2">
    <source>
        <dbReference type="EMBL" id="QQT00213.1"/>
    </source>
</evidence>
<dbReference type="PANTHER" id="PTHR38442:SF1">
    <property type="entry name" value="INNER MEMBRANE PROTEIN"/>
    <property type="match status" value="1"/>
</dbReference>
<evidence type="ECO:0000313" key="3">
    <source>
        <dbReference type="Proteomes" id="UP000595254"/>
    </source>
</evidence>
<dbReference type="AlphaFoldDB" id="A0A974NM15"/>
<dbReference type="Pfam" id="PF04286">
    <property type="entry name" value="DUF445"/>
    <property type="match status" value="1"/>
</dbReference>
<accession>A0A974NM15</accession>
<protein>
    <submittedName>
        <fullName evidence="2">DUF445 domain-containing protein</fullName>
    </submittedName>
</protein>
<dbReference type="GO" id="GO:0005886">
    <property type="term" value="C:plasma membrane"/>
    <property type="evidence" value="ECO:0007669"/>
    <property type="project" value="TreeGrafter"/>
</dbReference>
<dbReference type="Proteomes" id="UP000595254">
    <property type="component" value="Chromosome"/>
</dbReference>